<dbReference type="PIRSF" id="PIRSF001112">
    <property type="entry name" value="Epoxide_hydrolase"/>
    <property type="match status" value="1"/>
</dbReference>
<keyword evidence="2" id="KW-0058">Aromatic hydrocarbons catabolism</keyword>
<evidence type="ECO:0000256" key="4">
    <source>
        <dbReference type="SAM" id="MobiDB-lite"/>
    </source>
</evidence>
<organism evidence="6 7">
    <name type="scientific">Lithohypha guttulata</name>
    <dbReference type="NCBI Taxonomy" id="1690604"/>
    <lineage>
        <taxon>Eukaryota</taxon>
        <taxon>Fungi</taxon>
        <taxon>Dikarya</taxon>
        <taxon>Ascomycota</taxon>
        <taxon>Pezizomycotina</taxon>
        <taxon>Eurotiomycetes</taxon>
        <taxon>Chaetothyriomycetidae</taxon>
        <taxon>Chaetothyriales</taxon>
        <taxon>Trichomeriaceae</taxon>
        <taxon>Lithohypha</taxon>
    </lineage>
</organism>
<dbReference type="InterPro" id="IPR010497">
    <property type="entry name" value="Epoxide_hydro_N"/>
</dbReference>
<evidence type="ECO:0000313" key="7">
    <source>
        <dbReference type="Proteomes" id="UP001309876"/>
    </source>
</evidence>
<dbReference type="PANTHER" id="PTHR21661:SF35">
    <property type="entry name" value="EPOXIDE HYDROLASE"/>
    <property type="match status" value="1"/>
</dbReference>
<dbReference type="PANTHER" id="PTHR21661">
    <property type="entry name" value="EPOXIDE HYDROLASE 1-RELATED"/>
    <property type="match status" value="1"/>
</dbReference>
<feature type="region of interest" description="Disordered" evidence="4">
    <location>
        <begin position="181"/>
        <end position="205"/>
    </location>
</feature>
<gene>
    <name evidence="6" type="ORF">LTR05_007474</name>
</gene>
<dbReference type="EMBL" id="JAVRRJ010000008">
    <property type="protein sequence ID" value="KAK5082328.1"/>
    <property type="molecule type" value="Genomic_DNA"/>
</dbReference>
<comment type="similarity">
    <text evidence="1">Belongs to the peptidase S33 family.</text>
</comment>
<protein>
    <recommendedName>
        <fullName evidence="5">Epoxide hydrolase N-terminal domain-containing protein</fullName>
    </recommendedName>
</protein>
<proteinExistence type="inferred from homology"/>
<feature type="domain" description="Epoxide hydrolase N-terminal" evidence="5">
    <location>
        <begin position="4"/>
        <end position="114"/>
    </location>
</feature>
<dbReference type="Gene3D" id="3.40.50.1820">
    <property type="entry name" value="alpha/beta hydrolase"/>
    <property type="match status" value="1"/>
</dbReference>
<dbReference type="GO" id="GO:0004301">
    <property type="term" value="F:epoxide hydrolase activity"/>
    <property type="evidence" value="ECO:0007669"/>
    <property type="project" value="TreeGrafter"/>
</dbReference>
<dbReference type="InterPro" id="IPR000639">
    <property type="entry name" value="Epox_hydrolase-like"/>
</dbReference>
<dbReference type="SUPFAM" id="SSF53474">
    <property type="entry name" value="alpha/beta-Hydrolases"/>
    <property type="match status" value="1"/>
</dbReference>
<keyword evidence="7" id="KW-1185">Reference proteome</keyword>
<name>A0AAN7Y4E8_9EURO</name>
<dbReference type="InterPro" id="IPR029058">
    <property type="entry name" value="AB_hydrolase_fold"/>
</dbReference>
<evidence type="ECO:0000313" key="6">
    <source>
        <dbReference type="EMBL" id="KAK5082328.1"/>
    </source>
</evidence>
<evidence type="ECO:0000256" key="2">
    <source>
        <dbReference type="ARBA" id="ARBA00022797"/>
    </source>
</evidence>
<evidence type="ECO:0000256" key="3">
    <source>
        <dbReference type="ARBA" id="ARBA00022801"/>
    </source>
</evidence>
<dbReference type="Proteomes" id="UP001309876">
    <property type="component" value="Unassembled WGS sequence"/>
</dbReference>
<dbReference type="GO" id="GO:0097176">
    <property type="term" value="P:epoxide metabolic process"/>
    <property type="evidence" value="ECO:0007669"/>
    <property type="project" value="TreeGrafter"/>
</dbReference>
<sequence length="394" mass="44132">MAEIEAFTVLFPEQRISQLKQRLQQALFPDELPDSGWDMGTPLSDIERIAKHWASKFDFQQAAAQLNELPQFKTKIDCEGFDPLSIHFVHLRSDNPNAIPLFFSHGWPGSFFEVYKIARQLTRSDNGGPCFHVVAPSLPNFGFSDGVKKRGFAIEQYATVCNQLMLKLGYERYVTQGGDWGEPPASLKSTQPGSRFPLPDGATPRELQGAQRTAWFLDEGYGYNLLQSTKPQTLAYALADSPLALLAWISEKLHDWTDNYPWTDDEICLWVSIYYFSTAGPAAATRIYYEMAHDRNGKYVPKDSMGKGFEGGVPGTQKITGAYLKKDHGTGVKIGMSHFPMDIQVLPSLYTNTLGNVVYEKEHERGGHFAAHECPDELASDLREMFGALDLRSA</sequence>
<evidence type="ECO:0000256" key="1">
    <source>
        <dbReference type="ARBA" id="ARBA00010088"/>
    </source>
</evidence>
<dbReference type="PRINTS" id="PR00412">
    <property type="entry name" value="EPOXHYDRLASE"/>
</dbReference>
<dbReference type="AlphaFoldDB" id="A0AAN7Y4E8"/>
<keyword evidence="3" id="KW-0378">Hydrolase</keyword>
<accession>A0AAN7Y4E8</accession>
<comment type="caution">
    <text evidence="6">The sequence shown here is derived from an EMBL/GenBank/DDBJ whole genome shotgun (WGS) entry which is preliminary data.</text>
</comment>
<evidence type="ECO:0000259" key="5">
    <source>
        <dbReference type="Pfam" id="PF06441"/>
    </source>
</evidence>
<reference evidence="6 7" key="1">
    <citation type="submission" date="2023-08" db="EMBL/GenBank/DDBJ databases">
        <title>Black Yeasts Isolated from many extreme environments.</title>
        <authorList>
            <person name="Coleine C."/>
            <person name="Stajich J.E."/>
            <person name="Selbmann L."/>
        </authorList>
    </citation>
    <scope>NUCLEOTIDE SEQUENCE [LARGE SCALE GENOMIC DNA]</scope>
    <source>
        <strain evidence="6 7">CCFEE 5910</strain>
    </source>
</reference>
<dbReference type="InterPro" id="IPR016292">
    <property type="entry name" value="Epoxide_hydrolase"/>
</dbReference>
<dbReference type="Pfam" id="PF06441">
    <property type="entry name" value="EHN"/>
    <property type="match status" value="1"/>
</dbReference>